<keyword evidence="2" id="KW-0808">Transferase</keyword>
<feature type="domain" description="Histidine kinase/HSP90-like ATPase" evidence="1">
    <location>
        <begin position="144"/>
        <end position="222"/>
    </location>
</feature>
<sequence length="264" mass="28054">MTACAMQASKPPGWSILMNLTHMSISPAVGEKAGKVAMEEMILRLFASDRLSHSQASSTPIEHASLWRADAVHRARNMAQLAGSLANVAEHPSRRWLPDELLVKTRNLARAYEALGTDCGKSDPVPCVPLLATIAVGLAEIFGTARDIAVSVDADTVAMVPDMRRALILICSELIINALKYGYPHGQGGTIRVALKNRETGLSLIVENDGTDFLPEVVAHEGSALLNRLSAELGASLERGVGENGHGYRVGANVFARPAMGLAG</sequence>
<dbReference type="SUPFAM" id="SSF55874">
    <property type="entry name" value="ATPase domain of HSP90 chaperone/DNA topoisomerase II/histidine kinase"/>
    <property type="match status" value="1"/>
</dbReference>
<evidence type="ECO:0000313" key="3">
    <source>
        <dbReference type="Proteomes" id="UP000589292"/>
    </source>
</evidence>
<dbReference type="AlphaFoldDB" id="A0A7V8RBL1"/>
<organism evidence="2 3">
    <name type="scientific">Sphingomonas ursincola</name>
    <dbReference type="NCBI Taxonomy" id="56361"/>
    <lineage>
        <taxon>Bacteria</taxon>
        <taxon>Pseudomonadati</taxon>
        <taxon>Pseudomonadota</taxon>
        <taxon>Alphaproteobacteria</taxon>
        <taxon>Sphingomonadales</taxon>
        <taxon>Sphingomonadaceae</taxon>
        <taxon>Sphingomonas</taxon>
    </lineage>
</organism>
<comment type="caution">
    <text evidence="2">The sequence shown here is derived from an EMBL/GenBank/DDBJ whole genome shotgun (WGS) entry which is preliminary data.</text>
</comment>
<keyword evidence="2" id="KW-0418">Kinase</keyword>
<accession>A0A7V8RBL1</accession>
<keyword evidence="3" id="KW-1185">Reference proteome</keyword>
<dbReference type="EMBL" id="VDES01000001">
    <property type="protein sequence ID" value="MBA1373466.1"/>
    <property type="molecule type" value="Genomic_DNA"/>
</dbReference>
<evidence type="ECO:0000259" key="1">
    <source>
        <dbReference type="Pfam" id="PF13581"/>
    </source>
</evidence>
<dbReference type="InterPro" id="IPR036890">
    <property type="entry name" value="HATPase_C_sf"/>
</dbReference>
<dbReference type="Proteomes" id="UP000589292">
    <property type="component" value="Unassembled WGS sequence"/>
</dbReference>
<gene>
    <name evidence="2" type="ORF">FG486_03890</name>
</gene>
<dbReference type="Gene3D" id="3.30.565.10">
    <property type="entry name" value="Histidine kinase-like ATPase, C-terminal domain"/>
    <property type="match status" value="1"/>
</dbReference>
<dbReference type="Pfam" id="PF13581">
    <property type="entry name" value="HATPase_c_2"/>
    <property type="match status" value="1"/>
</dbReference>
<protein>
    <submittedName>
        <fullName evidence="2">Sensor histidine kinase</fullName>
    </submittedName>
</protein>
<dbReference type="GO" id="GO:0016301">
    <property type="term" value="F:kinase activity"/>
    <property type="evidence" value="ECO:0007669"/>
    <property type="project" value="UniProtKB-KW"/>
</dbReference>
<name>A0A7V8RBL1_9SPHN</name>
<dbReference type="InterPro" id="IPR003594">
    <property type="entry name" value="HATPase_dom"/>
</dbReference>
<proteinExistence type="predicted"/>
<evidence type="ECO:0000313" key="2">
    <source>
        <dbReference type="EMBL" id="MBA1373466.1"/>
    </source>
</evidence>
<reference evidence="2 3" key="1">
    <citation type="journal article" date="1994" name="Int. J. Syst. Bacteriol.">
        <title>Phylogenetic positions of novel aerobic, bacteriochlorophyll a-containing bacteria and description of Roseococcus thiosulfatophilus gen. nov., sp. nov., Erythromicrobium ramosum gen. nov., sp. nov., and Erythrobacter litoralis sp. nov.</title>
        <authorList>
            <person name="Yurkov V."/>
            <person name="Stackebrandt E."/>
            <person name="Holmes A."/>
            <person name="Fuerst J.A."/>
            <person name="Hugenholtz P."/>
            <person name="Golecki J."/>
            <person name="Gad'on N."/>
            <person name="Gorlenko V.M."/>
            <person name="Kompantseva E.I."/>
            <person name="Drews G."/>
        </authorList>
    </citation>
    <scope>NUCLEOTIDE SEQUENCE [LARGE SCALE GENOMIC DNA]</scope>
    <source>
        <strain evidence="2 3">KR-99</strain>
    </source>
</reference>